<sequence>MGGFEFNPLAEHPDLDELARQGSWLARREALDSSRQHSPGLVRWLFSH</sequence>
<organism evidence="1 2">
    <name type="scientific">Trifolium medium</name>
    <dbReference type="NCBI Taxonomy" id="97028"/>
    <lineage>
        <taxon>Eukaryota</taxon>
        <taxon>Viridiplantae</taxon>
        <taxon>Streptophyta</taxon>
        <taxon>Embryophyta</taxon>
        <taxon>Tracheophyta</taxon>
        <taxon>Spermatophyta</taxon>
        <taxon>Magnoliopsida</taxon>
        <taxon>eudicotyledons</taxon>
        <taxon>Gunneridae</taxon>
        <taxon>Pentapetalae</taxon>
        <taxon>rosids</taxon>
        <taxon>fabids</taxon>
        <taxon>Fabales</taxon>
        <taxon>Fabaceae</taxon>
        <taxon>Papilionoideae</taxon>
        <taxon>50 kb inversion clade</taxon>
        <taxon>NPAAA clade</taxon>
        <taxon>Hologalegina</taxon>
        <taxon>IRL clade</taxon>
        <taxon>Trifolieae</taxon>
        <taxon>Trifolium</taxon>
    </lineage>
</organism>
<name>A0A392UHY8_9FABA</name>
<accession>A0A392UHY8</accession>
<reference evidence="1 2" key="1">
    <citation type="journal article" date="2018" name="Front. Plant Sci.">
        <title>Red Clover (Trifolium pratense) and Zigzag Clover (T. medium) - A Picture of Genomic Similarities and Differences.</title>
        <authorList>
            <person name="Dluhosova J."/>
            <person name="Istvanek J."/>
            <person name="Nedelnik J."/>
            <person name="Repkova J."/>
        </authorList>
    </citation>
    <scope>NUCLEOTIDE SEQUENCE [LARGE SCALE GENOMIC DNA]</scope>
    <source>
        <strain evidence="2">cv. 10/8</strain>
        <tissue evidence="1">Leaf</tissue>
    </source>
</reference>
<keyword evidence="2" id="KW-1185">Reference proteome</keyword>
<evidence type="ECO:0000313" key="2">
    <source>
        <dbReference type="Proteomes" id="UP000265520"/>
    </source>
</evidence>
<evidence type="ECO:0000313" key="1">
    <source>
        <dbReference type="EMBL" id="MCI73219.1"/>
    </source>
</evidence>
<dbReference type="Proteomes" id="UP000265520">
    <property type="component" value="Unassembled WGS sequence"/>
</dbReference>
<protein>
    <submittedName>
        <fullName evidence="1">Uncharacterized protein</fullName>
    </submittedName>
</protein>
<dbReference type="AlphaFoldDB" id="A0A392UHY8"/>
<proteinExistence type="predicted"/>
<comment type="caution">
    <text evidence="1">The sequence shown here is derived from an EMBL/GenBank/DDBJ whole genome shotgun (WGS) entry which is preliminary data.</text>
</comment>
<dbReference type="EMBL" id="LXQA010833628">
    <property type="protein sequence ID" value="MCI73219.1"/>
    <property type="molecule type" value="Genomic_DNA"/>
</dbReference>